<comment type="function">
    <text evidence="6">Choline transporter.</text>
</comment>
<dbReference type="InParanoid" id="M4BM23"/>
<dbReference type="PANTHER" id="PTHR12385:SF4">
    <property type="entry name" value="PROTEIN PNS1"/>
    <property type="match status" value="1"/>
</dbReference>
<dbReference type="Proteomes" id="UP000011713">
    <property type="component" value="Unassembled WGS sequence"/>
</dbReference>
<dbReference type="Pfam" id="PF04515">
    <property type="entry name" value="Choline_transpo"/>
    <property type="match status" value="1"/>
</dbReference>
<dbReference type="HOGENOM" id="CLU_1108843_0_0_1"/>
<dbReference type="AlphaFoldDB" id="M4BM23"/>
<proteinExistence type="inferred from homology"/>
<dbReference type="VEuPathDB" id="FungiDB:HpaG807458"/>
<evidence type="ECO:0000313" key="8">
    <source>
        <dbReference type="Proteomes" id="UP000011713"/>
    </source>
</evidence>
<evidence type="ECO:0000256" key="6">
    <source>
        <dbReference type="RuleBase" id="RU368066"/>
    </source>
</evidence>
<feature type="transmembrane region" description="Helical" evidence="6">
    <location>
        <begin position="90"/>
        <end position="111"/>
    </location>
</feature>
<sequence>MYAPVSESDPMLLSPSSGKARRTLPSIAVNTQRLEVRAATCNDSVFACLFLSNVVVLGVLAFYKGVPVLREDLNKNGADDHVSQRHIETWSMIGLLCVLGIGLSLAWIKLLMTYAESMIRVALWLNVAMVLVFALSMFTVNLWAALLFLLLAAMNVWYIYAVQNRIGFASANLKAACAGLKQHTAVFVLAFTLVVQQLMWILLWGIACVYTSCFSRTIRIVTGSCNLQVEDIAGADFVSGYPLIPLSFICS</sequence>
<dbReference type="OMA" id="TAKCNDA"/>
<evidence type="ECO:0000256" key="5">
    <source>
        <dbReference type="ARBA" id="ARBA00023136"/>
    </source>
</evidence>
<keyword evidence="5 6" id="KW-0472">Membrane</keyword>
<evidence type="ECO:0000256" key="2">
    <source>
        <dbReference type="ARBA" id="ARBA00007168"/>
    </source>
</evidence>
<keyword evidence="8" id="KW-1185">Reference proteome</keyword>
<comment type="caution">
    <text evidence="6">Lacks conserved residue(s) required for the propagation of feature annotation.</text>
</comment>
<evidence type="ECO:0000313" key="7">
    <source>
        <dbReference type="EnsemblProtists" id="HpaP807458"/>
    </source>
</evidence>
<organism evidence="7 8">
    <name type="scientific">Hyaloperonospora arabidopsidis (strain Emoy2)</name>
    <name type="common">Downy mildew agent</name>
    <name type="synonym">Peronospora arabidopsidis</name>
    <dbReference type="NCBI Taxonomy" id="559515"/>
    <lineage>
        <taxon>Eukaryota</taxon>
        <taxon>Sar</taxon>
        <taxon>Stramenopiles</taxon>
        <taxon>Oomycota</taxon>
        <taxon>Peronosporomycetes</taxon>
        <taxon>Peronosporales</taxon>
        <taxon>Peronosporaceae</taxon>
        <taxon>Hyaloperonospora</taxon>
    </lineage>
</organism>
<dbReference type="eggNOG" id="KOG1362">
    <property type="taxonomic scope" value="Eukaryota"/>
</dbReference>
<dbReference type="GO" id="GO:0005886">
    <property type="term" value="C:plasma membrane"/>
    <property type="evidence" value="ECO:0007669"/>
    <property type="project" value="UniProtKB-SubCell"/>
</dbReference>
<dbReference type="InterPro" id="IPR007603">
    <property type="entry name" value="Choline_transptr-like"/>
</dbReference>
<feature type="transmembrane region" description="Helical" evidence="6">
    <location>
        <begin position="142"/>
        <end position="162"/>
    </location>
</feature>
<reference evidence="7" key="2">
    <citation type="submission" date="2015-06" db="UniProtKB">
        <authorList>
            <consortium name="EnsemblProtists"/>
        </authorList>
    </citation>
    <scope>IDENTIFICATION</scope>
    <source>
        <strain evidence="7">Emoy2</strain>
    </source>
</reference>
<protein>
    <recommendedName>
        <fullName evidence="6">Choline transporter-like protein</fullName>
    </recommendedName>
</protein>
<evidence type="ECO:0000256" key="4">
    <source>
        <dbReference type="ARBA" id="ARBA00022989"/>
    </source>
</evidence>
<dbReference type="EMBL" id="JH598405">
    <property type="status" value="NOT_ANNOTATED_CDS"/>
    <property type="molecule type" value="Genomic_DNA"/>
</dbReference>
<comment type="similarity">
    <text evidence="2 6">Belongs to the CTL (choline transporter-like) family.</text>
</comment>
<name>M4BM23_HYAAE</name>
<dbReference type="PANTHER" id="PTHR12385">
    <property type="entry name" value="CHOLINE TRANSPORTER-LIKE (SLC FAMILY 44)"/>
    <property type="match status" value="1"/>
</dbReference>
<reference evidence="8" key="1">
    <citation type="journal article" date="2010" name="Science">
        <title>Signatures of adaptation to obligate biotrophy in the Hyaloperonospora arabidopsidis genome.</title>
        <authorList>
            <person name="Baxter L."/>
            <person name="Tripathy S."/>
            <person name="Ishaque N."/>
            <person name="Boot N."/>
            <person name="Cabral A."/>
            <person name="Kemen E."/>
            <person name="Thines M."/>
            <person name="Ah-Fong A."/>
            <person name="Anderson R."/>
            <person name="Badejoko W."/>
            <person name="Bittner-Eddy P."/>
            <person name="Boore J.L."/>
            <person name="Chibucos M.C."/>
            <person name="Coates M."/>
            <person name="Dehal P."/>
            <person name="Delehaunty K."/>
            <person name="Dong S."/>
            <person name="Downton P."/>
            <person name="Dumas B."/>
            <person name="Fabro G."/>
            <person name="Fronick C."/>
            <person name="Fuerstenberg S.I."/>
            <person name="Fulton L."/>
            <person name="Gaulin E."/>
            <person name="Govers F."/>
            <person name="Hughes L."/>
            <person name="Humphray S."/>
            <person name="Jiang R.H."/>
            <person name="Judelson H."/>
            <person name="Kamoun S."/>
            <person name="Kyung K."/>
            <person name="Meijer H."/>
            <person name="Minx P."/>
            <person name="Morris P."/>
            <person name="Nelson J."/>
            <person name="Phuntumart V."/>
            <person name="Qutob D."/>
            <person name="Rehmany A."/>
            <person name="Rougon-Cardoso A."/>
            <person name="Ryden P."/>
            <person name="Torto-Alalibo T."/>
            <person name="Studholme D."/>
            <person name="Wang Y."/>
            <person name="Win J."/>
            <person name="Wood J."/>
            <person name="Clifton S.W."/>
            <person name="Rogers J."/>
            <person name="Van den Ackerveken G."/>
            <person name="Jones J.D."/>
            <person name="McDowell J.M."/>
            <person name="Beynon J."/>
            <person name="Tyler B.M."/>
        </authorList>
    </citation>
    <scope>NUCLEOTIDE SEQUENCE [LARGE SCALE GENOMIC DNA]</scope>
    <source>
        <strain evidence="8">Emoy2</strain>
    </source>
</reference>
<feature type="transmembrane region" description="Helical" evidence="6">
    <location>
        <begin position="118"/>
        <end position="136"/>
    </location>
</feature>
<evidence type="ECO:0000256" key="1">
    <source>
        <dbReference type="ARBA" id="ARBA00004141"/>
    </source>
</evidence>
<feature type="transmembrane region" description="Helical" evidence="6">
    <location>
        <begin position="44"/>
        <end position="63"/>
    </location>
</feature>
<dbReference type="GO" id="GO:0022857">
    <property type="term" value="F:transmembrane transporter activity"/>
    <property type="evidence" value="ECO:0007669"/>
    <property type="project" value="UniProtKB-UniRule"/>
</dbReference>
<keyword evidence="3 6" id="KW-0812">Transmembrane</keyword>
<evidence type="ECO:0000256" key="3">
    <source>
        <dbReference type="ARBA" id="ARBA00022692"/>
    </source>
</evidence>
<keyword evidence="4 6" id="KW-1133">Transmembrane helix</keyword>
<dbReference type="EnsemblProtists" id="HpaT807458">
    <property type="protein sequence ID" value="HpaP807458"/>
    <property type="gene ID" value="HpaG807458"/>
</dbReference>
<comment type="subcellular location">
    <subcellularLocation>
        <location evidence="6">Cell membrane</location>
        <topology evidence="6">Multi-pass membrane protein</topology>
    </subcellularLocation>
    <subcellularLocation>
        <location evidence="1">Membrane</location>
        <topology evidence="1">Multi-pass membrane protein</topology>
    </subcellularLocation>
</comment>
<feature type="transmembrane region" description="Helical" evidence="6">
    <location>
        <begin position="183"/>
        <end position="207"/>
    </location>
</feature>
<accession>M4BM23</accession>